<keyword evidence="3" id="KW-0012">Acyltransferase</keyword>
<feature type="domain" description="Phospholipid/glycerol acyltransferase" evidence="2">
    <location>
        <begin position="89"/>
        <end position="231"/>
    </location>
</feature>
<evidence type="ECO:0000256" key="1">
    <source>
        <dbReference type="SAM" id="Phobius"/>
    </source>
</evidence>
<keyword evidence="1" id="KW-0812">Transmembrane</keyword>
<protein>
    <submittedName>
        <fullName evidence="3">Acyltransferase</fullName>
    </submittedName>
</protein>
<dbReference type="Proteomes" id="UP000315400">
    <property type="component" value="Unassembled WGS sequence"/>
</dbReference>
<evidence type="ECO:0000313" key="3">
    <source>
        <dbReference type="EMBL" id="TQE98368.1"/>
    </source>
</evidence>
<dbReference type="PANTHER" id="PTHR10983:SF16">
    <property type="entry name" value="LYSOCARDIOLIPIN ACYLTRANSFERASE 1"/>
    <property type="match status" value="1"/>
</dbReference>
<name>A0A540VNS0_9GAMM</name>
<dbReference type="AlphaFoldDB" id="A0A540VNS0"/>
<keyword evidence="1" id="KW-1133">Transmembrane helix</keyword>
<dbReference type="CDD" id="cd07990">
    <property type="entry name" value="LPLAT_LCLAT1-like"/>
    <property type="match status" value="1"/>
</dbReference>
<keyword evidence="3" id="KW-0808">Transferase</keyword>
<keyword evidence="1" id="KW-0472">Membrane</keyword>
<dbReference type="NCBIfam" id="NF010621">
    <property type="entry name" value="PRK14014.1"/>
    <property type="match status" value="1"/>
</dbReference>
<dbReference type="PANTHER" id="PTHR10983">
    <property type="entry name" value="1-ACYLGLYCEROL-3-PHOSPHATE ACYLTRANSFERASE-RELATED"/>
    <property type="match status" value="1"/>
</dbReference>
<sequence length="301" mass="34847">MIHRIGRSLRIVGATMLLTLNSLFHVAPLMTIALVKALLRFEPVRRICDRWLMALVASWIDVNSWMMDHLTGISVQVEGLPEPMPDGRFLMLCNHQSWVDIPVLQKVFNRRLPMLRFFLKSQLIWVPILGLAWWALDFPFMKRYTREQIARRPELAGRDIEATRTACRKYRDIPVVIGAFVEGTRFMSEKHAAQNSPYKHLLKPRAGGTAFVLDAMGEVLDGIIDVTLVYPHGRGELFALFADRIPEVRVNVRVLPVPPEFKGRDYHSDETFRRDFQNWLNELWTQKDATIQRLLEHPDPA</sequence>
<dbReference type="GO" id="GO:0016746">
    <property type="term" value="F:acyltransferase activity"/>
    <property type="evidence" value="ECO:0007669"/>
    <property type="project" value="UniProtKB-KW"/>
</dbReference>
<organism evidence="3 4">
    <name type="scientific">Spiribacter salinus</name>
    <dbReference type="NCBI Taxonomy" id="1335746"/>
    <lineage>
        <taxon>Bacteria</taxon>
        <taxon>Pseudomonadati</taxon>
        <taxon>Pseudomonadota</taxon>
        <taxon>Gammaproteobacteria</taxon>
        <taxon>Chromatiales</taxon>
        <taxon>Ectothiorhodospiraceae</taxon>
        <taxon>Spiribacter</taxon>
    </lineage>
</organism>
<evidence type="ECO:0000313" key="4">
    <source>
        <dbReference type="Proteomes" id="UP000315400"/>
    </source>
</evidence>
<feature type="transmembrane region" description="Helical" evidence="1">
    <location>
        <begin position="12"/>
        <end position="35"/>
    </location>
</feature>
<gene>
    <name evidence="3" type="ORF">FKY71_14175</name>
</gene>
<accession>A0A540VNS0</accession>
<dbReference type="Pfam" id="PF01553">
    <property type="entry name" value="Acyltransferase"/>
    <property type="match status" value="1"/>
</dbReference>
<evidence type="ECO:0000259" key="2">
    <source>
        <dbReference type="SMART" id="SM00563"/>
    </source>
</evidence>
<reference evidence="3 4" key="1">
    <citation type="submission" date="2019-06" db="EMBL/GenBank/DDBJ databases">
        <title>Metagenome assembled Genome of Spiribacter salinus SL48-SHIP from the microbial mat of Salt Lake 48 (Novosibirsk region, Russia).</title>
        <authorList>
            <person name="Shipova A."/>
            <person name="Rozanov A.S."/>
            <person name="Bryanskaya A.V."/>
            <person name="Peltek S.E."/>
        </authorList>
    </citation>
    <scope>NUCLEOTIDE SEQUENCE [LARGE SCALE GENOMIC DNA]</scope>
    <source>
        <strain evidence="3">SL48-SHIP-2</strain>
    </source>
</reference>
<dbReference type="SUPFAM" id="SSF69593">
    <property type="entry name" value="Glycerol-3-phosphate (1)-acyltransferase"/>
    <property type="match status" value="1"/>
</dbReference>
<dbReference type="EMBL" id="VIFK01000215">
    <property type="protein sequence ID" value="TQE98368.1"/>
    <property type="molecule type" value="Genomic_DNA"/>
</dbReference>
<dbReference type="SMART" id="SM00563">
    <property type="entry name" value="PlsC"/>
    <property type="match status" value="1"/>
</dbReference>
<comment type="caution">
    <text evidence="3">The sequence shown here is derived from an EMBL/GenBank/DDBJ whole genome shotgun (WGS) entry which is preliminary data.</text>
</comment>
<dbReference type="InterPro" id="IPR002123">
    <property type="entry name" value="Plipid/glycerol_acylTrfase"/>
</dbReference>
<proteinExistence type="predicted"/>